<dbReference type="AlphaFoldDB" id="A0A381WTE1"/>
<accession>A0A381WTE1</accession>
<dbReference type="InterPro" id="IPR020846">
    <property type="entry name" value="MFS_dom"/>
</dbReference>
<organism evidence="7">
    <name type="scientific">marine metagenome</name>
    <dbReference type="NCBI Taxonomy" id="408172"/>
    <lineage>
        <taxon>unclassified sequences</taxon>
        <taxon>metagenomes</taxon>
        <taxon>ecological metagenomes</taxon>
    </lineage>
</organism>
<reference evidence="7" key="1">
    <citation type="submission" date="2018-05" db="EMBL/GenBank/DDBJ databases">
        <authorList>
            <person name="Lanie J.A."/>
            <person name="Ng W.-L."/>
            <person name="Kazmierczak K.M."/>
            <person name="Andrzejewski T.M."/>
            <person name="Davidsen T.M."/>
            <person name="Wayne K.J."/>
            <person name="Tettelin H."/>
            <person name="Glass J.I."/>
            <person name="Rusch D."/>
            <person name="Podicherti R."/>
            <person name="Tsui H.-C.T."/>
            <person name="Winkler M.E."/>
        </authorList>
    </citation>
    <scope>NUCLEOTIDE SEQUENCE</scope>
</reference>
<dbReference type="SUPFAM" id="SSF103473">
    <property type="entry name" value="MFS general substrate transporter"/>
    <property type="match status" value="1"/>
</dbReference>
<dbReference type="InterPro" id="IPR011701">
    <property type="entry name" value="MFS"/>
</dbReference>
<gene>
    <name evidence="7" type="ORF">METZ01_LOCUS108604</name>
</gene>
<evidence type="ECO:0000313" key="7">
    <source>
        <dbReference type="EMBL" id="SVA55750.1"/>
    </source>
</evidence>
<keyword evidence="4 5" id="KW-0472">Membrane</keyword>
<dbReference type="PROSITE" id="PS00216">
    <property type="entry name" value="SUGAR_TRANSPORT_1"/>
    <property type="match status" value="1"/>
</dbReference>
<dbReference type="GO" id="GO:0016020">
    <property type="term" value="C:membrane"/>
    <property type="evidence" value="ECO:0007669"/>
    <property type="project" value="UniProtKB-SubCell"/>
</dbReference>
<dbReference type="PANTHER" id="PTHR23524">
    <property type="entry name" value="TRANSPORTER, PUTATIVE (AFU_ORTHOLOGUE AFUA_8G04850)-RELATED"/>
    <property type="match status" value="1"/>
</dbReference>
<dbReference type="EMBL" id="UINC01012818">
    <property type="protein sequence ID" value="SVA55750.1"/>
    <property type="molecule type" value="Genomic_DNA"/>
</dbReference>
<keyword evidence="3 5" id="KW-1133">Transmembrane helix</keyword>
<feature type="non-terminal residue" evidence="7">
    <location>
        <position position="136"/>
    </location>
</feature>
<keyword evidence="2 5" id="KW-0812">Transmembrane</keyword>
<dbReference type="InterPro" id="IPR005829">
    <property type="entry name" value="Sugar_transporter_CS"/>
</dbReference>
<dbReference type="PROSITE" id="PS50850">
    <property type="entry name" value="MFS"/>
    <property type="match status" value="1"/>
</dbReference>
<evidence type="ECO:0000256" key="1">
    <source>
        <dbReference type="ARBA" id="ARBA00004141"/>
    </source>
</evidence>
<evidence type="ECO:0000256" key="2">
    <source>
        <dbReference type="ARBA" id="ARBA00022692"/>
    </source>
</evidence>
<feature type="transmembrane region" description="Helical" evidence="5">
    <location>
        <begin position="36"/>
        <end position="55"/>
    </location>
</feature>
<protein>
    <recommendedName>
        <fullName evidence="6">Major facilitator superfamily (MFS) profile domain-containing protein</fullName>
    </recommendedName>
</protein>
<dbReference type="GO" id="GO:0022857">
    <property type="term" value="F:transmembrane transporter activity"/>
    <property type="evidence" value="ECO:0007669"/>
    <property type="project" value="InterPro"/>
</dbReference>
<dbReference type="InterPro" id="IPR036259">
    <property type="entry name" value="MFS_trans_sf"/>
</dbReference>
<dbReference type="Gene3D" id="1.20.1250.20">
    <property type="entry name" value="MFS general substrate transporter like domains"/>
    <property type="match status" value="1"/>
</dbReference>
<evidence type="ECO:0000256" key="4">
    <source>
        <dbReference type="ARBA" id="ARBA00023136"/>
    </source>
</evidence>
<feature type="transmembrane region" description="Helical" evidence="5">
    <location>
        <begin position="67"/>
        <end position="85"/>
    </location>
</feature>
<evidence type="ECO:0000256" key="5">
    <source>
        <dbReference type="SAM" id="Phobius"/>
    </source>
</evidence>
<name>A0A381WTE1_9ZZZZ</name>
<proteinExistence type="predicted"/>
<feature type="transmembrane region" description="Helical" evidence="5">
    <location>
        <begin position="91"/>
        <end position="112"/>
    </location>
</feature>
<evidence type="ECO:0000259" key="6">
    <source>
        <dbReference type="PROSITE" id="PS50850"/>
    </source>
</evidence>
<sequence>MFASFITIGFMIYINQGHTYVLNENLHIPLQEQGNYTGIFLLITEITLLILLPAAGIISDRLGRRTVMIAGLLMMAFGYVLYPTATSINELIVYRIVFSAGVAGATGMLGTITHDYPQEISRGRTVAISGIMIIIG</sequence>
<evidence type="ECO:0000256" key="3">
    <source>
        <dbReference type="ARBA" id="ARBA00022989"/>
    </source>
</evidence>
<dbReference type="PANTHER" id="PTHR23524:SF1">
    <property type="entry name" value="MRH DOMAIN-CONTAINING PROTEIN-RELATED"/>
    <property type="match status" value="1"/>
</dbReference>
<feature type="domain" description="Major facilitator superfamily (MFS) profile" evidence="6">
    <location>
        <begin position="1"/>
        <end position="136"/>
    </location>
</feature>
<dbReference type="Pfam" id="PF07690">
    <property type="entry name" value="MFS_1"/>
    <property type="match status" value="1"/>
</dbReference>
<comment type="subcellular location">
    <subcellularLocation>
        <location evidence="1">Membrane</location>
        <topology evidence="1">Multi-pass membrane protein</topology>
    </subcellularLocation>
</comment>